<organism evidence="1 2">
    <name type="scientific">Capsicum baccatum</name>
    <name type="common">Peruvian pepper</name>
    <dbReference type="NCBI Taxonomy" id="33114"/>
    <lineage>
        <taxon>Eukaryota</taxon>
        <taxon>Viridiplantae</taxon>
        <taxon>Streptophyta</taxon>
        <taxon>Embryophyta</taxon>
        <taxon>Tracheophyta</taxon>
        <taxon>Spermatophyta</taxon>
        <taxon>Magnoliopsida</taxon>
        <taxon>eudicotyledons</taxon>
        <taxon>Gunneridae</taxon>
        <taxon>Pentapetalae</taxon>
        <taxon>asterids</taxon>
        <taxon>lamiids</taxon>
        <taxon>Solanales</taxon>
        <taxon>Solanaceae</taxon>
        <taxon>Solanoideae</taxon>
        <taxon>Capsiceae</taxon>
        <taxon>Capsicum</taxon>
    </lineage>
</organism>
<dbReference type="OrthoDB" id="1937110at2759"/>
<dbReference type="Proteomes" id="UP000224567">
    <property type="component" value="Unassembled WGS sequence"/>
</dbReference>
<evidence type="ECO:0008006" key="3">
    <source>
        <dbReference type="Google" id="ProtNLM"/>
    </source>
</evidence>
<name>A0A2G2VUG6_CAPBA</name>
<comment type="caution">
    <text evidence="1">The sequence shown here is derived from an EMBL/GenBank/DDBJ whole genome shotgun (WGS) entry which is preliminary data.</text>
</comment>
<reference evidence="2" key="2">
    <citation type="journal article" date="2017" name="J. Anim. Genet.">
        <title>Multiple reference genome sequences of hot pepper reveal the massive evolution of plant disease resistance genes by retroduplication.</title>
        <authorList>
            <person name="Kim S."/>
            <person name="Park J."/>
            <person name="Yeom S.-I."/>
            <person name="Kim Y.-M."/>
            <person name="Seo E."/>
            <person name="Kim K.-T."/>
            <person name="Kim M.-S."/>
            <person name="Lee J.M."/>
            <person name="Cheong K."/>
            <person name="Shin H.-S."/>
            <person name="Kim S.-B."/>
            <person name="Han K."/>
            <person name="Lee J."/>
            <person name="Park M."/>
            <person name="Lee H.-A."/>
            <person name="Lee H.-Y."/>
            <person name="Lee Y."/>
            <person name="Oh S."/>
            <person name="Lee J.H."/>
            <person name="Choi E."/>
            <person name="Choi E."/>
            <person name="Lee S.E."/>
            <person name="Jeon J."/>
            <person name="Kim H."/>
            <person name="Choi G."/>
            <person name="Song H."/>
            <person name="Lee J."/>
            <person name="Lee S.-C."/>
            <person name="Kwon J.-K."/>
            <person name="Lee H.-Y."/>
            <person name="Koo N."/>
            <person name="Hong Y."/>
            <person name="Kim R.W."/>
            <person name="Kang W.-H."/>
            <person name="Huh J.H."/>
            <person name="Kang B.-C."/>
            <person name="Yang T.-J."/>
            <person name="Lee Y.-H."/>
            <person name="Bennetzen J.L."/>
            <person name="Choi D."/>
        </authorList>
    </citation>
    <scope>NUCLEOTIDE SEQUENCE [LARGE SCALE GENOMIC DNA]</scope>
    <source>
        <strain evidence="2">cv. PBC81</strain>
    </source>
</reference>
<dbReference type="Gene3D" id="3.40.50.300">
    <property type="entry name" value="P-loop containing nucleotide triphosphate hydrolases"/>
    <property type="match status" value="1"/>
</dbReference>
<reference evidence="1 2" key="1">
    <citation type="journal article" date="2017" name="Genome Biol.">
        <title>New reference genome sequences of hot pepper reveal the massive evolution of plant disease-resistance genes by retroduplication.</title>
        <authorList>
            <person name="Kim S."/>
            <person name="Park J."/>
            <person name="Yeom S.I."/>
            <person name="Kim Y.M."/>
            <person name="Seo E."/>
            <person name="Kim K.T."/>
            <person name="Kim M.S."/>
            <person name="Lee J.M."/>
            <person name="Cheong K."/>
            <person name="Shin H.S."/>
            <person name="Kim S.B."/>
            <person name="Han K."/>
            <person name="Lee J."/>
            <person name="Park M."/>
            <person name="Lee H.A."/>
            <person name="Lee H.Y."/>
            <person name="Lee Y."/>
            <person name="Oh S."/>
            <person name="Lee J.H."/>
            <person name="Choi E."/>
            <person name="Choi E."/>
            <person name="Lee S.E."/>
            <person name="Jeon J."/>
            <person name="Kim H."/>
            <person name="Choi G."/>
            <person name="Song H."/>
            <person name="Lee J."/>
            <person name="Lee S.C."/>
            <person name="Kwon J.K."/>
            <person name="Lee H.Y."/>
            <person name="Koo N."/>
            <person name="Hong Y."/>
            <person name="Kim R.W."/>
            <person name="Kang W.H."/>
            <person name="Huh J.H."/>
            <person name="Kang B.C."/>
            <person name="Yang T.J."/>
            <person name="Lee Y.H."/>
            <person name="Bennetzen J.L."/>
            <person name="Choi D."/>
        </authorList>
    </citation>
    <scope>NUCLEOTIDE SEQUENCE [LARGE SCALE GENOMIC DNA]</scope>
    <source>
        <strain evidence="2">cv. PBC81</strain>
    </source>
</reference>
<protein>
    <recommendedName>
        <fullName evidence="3">NB-ARC domain-containing protein</fullName>
    </recommendedName>
</protein>
<evidence type="ECO:0000313" key="1">
    <source>
        <dbReference type="EMBL" id="PHT36628.1"/>
    </source>
</evidence>
<gene>
    <name evidence="1" type="ORF">CQW23_24328</name>
</gene>
<dbReference type="InterPro" id="IPR027417">
    <property type="entry name" value="P-loop_NTPase"/>
</dbReference>
<sequence length="181" mass="21039">MKKVMEALRGECVVIIGVYVMGSVGKTTLVEEISQRVKQERLFDEVVMVLHLEEVGILIKEICCDPPLLELFVKLGRLVTCDLFSLTHLLRICCHISILFPKLERVDTTECDRQQYHFCLSLARNLSKLEDLTKAFPDDDEEEIDWRTNNKTGRNMVQVIKFPNLYEMHLQFLKCLHSLLQ</sequence>
<proteinExistence type="predicted"/>
<dbReference type="AlphaFoldDB" id="A0A2G2VUG6"/>
<accession>A0A2G2VUG6</accession>
<dbReference type="EMBL" id="MLFT02000010">
    <property type="protein sequence ID" value="PHT36628.1"/>
    <property type="molecule type" value="Genomic_DNA"/>
</dbReference>
<evidence type="ECO:0000313" key="2">
    <source>
        <dbReference type="Proteomes" id="UP000224567"/>
    </source>
</evidence>
<keyword evidence="2" id="KW-1185">Reference proteome</keyword>